<evidence type="ECO:0000256" key="21">
    <source>
        <dbReference type="RuleBase" id="RU363065"/>
    </source>
</evidence>
<keyword evidence="9 21" id="KW-0808">Transferase</keyword>
<evidence type="ECO:0000256" key="2">
    <source>
        <dbReference type="ARBA" id="ARBA00004429"/>
    </source>
</evidence>
<evidence type="ECO:0000256" key="5">
    <source>
        <dbReference type="ARBA" id="ARBA00017575"/>
    </source>
</evidence>
<evidence type="ECO:0000256" key="3">
    <source>
        <dbReference type="ARBA" id="ARBA00005967"/>
    </source>
</evidence>
<dbReference type="InterPro" id="IPR036945">
    <property type="entry name" value="DAGK_sf"/>
</dbReference>
<keyword evidence="16 21" id="KW-1133">Transmembrane helix</keyword>
<dbReference type="Gene3D" id="1.10.287.3610">
    <property type="match status" value="1"/>
</dbReference>
<dbReference type="CDD" id="cd14264">
    <property type="entry name" value="DAGK_IM"/>
    <property type="match status" value="1"/>
</dbReference>
<evidence type="ECO:0000256" key="15">
    <source>
        <dbReference type="ARBA" id="ARBA00022842"/>
    </source>
</evidence>
<evidence type="ECO:0000256" key="19">
    <source>
        <dbReference type="ARBA" id="ARBA00023209"/>
    </source>
</evidence>
<dbReference type="EC" id="2.7.1.107" evidence="4 21"/>
<protein>
    <recommendedName>
        <fullName evidence="5 21">Diacylglycerol kinase</fullName>
        <ecNumber evidence="4 21">2.7.1.107</ecNumber>
    </recommendedName>
</protein>
<comment type="cofactor">
    <cofactor evidence="1">
        <name>Mg(2+)</name>
        <dbReference type="ChEBI" id="CHEBI:18420"/>
    </cofactor>
</comment>
<keyword evidence="23" id="KW-1185">Reference proteome</keyword>
<organism evidence="22 23">
    <name type="scientific">Hoeflea algicola</name>
    <dbReference type="NCBI Taxonomy" id="2983763"/>
    <lineage>
        <taxon>Bacteria</taxon>
        <taxon>Pseudomonadati</taxon>
        <taxon>Pseudomonadota</taxon>
        <taxon>Alphaproteobacteria</taxon>
        <taxon>Hyphomicrobiales</taxon>
        <taxon>Rhizobiaceae</taxon>
        <taxon>Hoeflea</taxon>
    </lineage>
</organism>
<comment type="catalytic activity">
    <reaction evidence="21">
        <text>a 1,2-diacyl-sn-glycerol + ATP = a 1,2-diacyl-sn-glycero-3-phosphate + ADP + H(+)</text>
        <dbReference type="Rhea" id="RHEA:10272"/>
        <dbReference type="ChEBI" id="CHEBI:15378"/>
        <dbReference type="ChEBI" id="CHEBI:17815"/>
        <dbReference type="ChEBI" id="CHEBI:30616"/>
        <dbReference type="ChEBI" id="CHEBI:58608"/>
        <dbReference type="ChEBI" id="CHEBI:456216"/>
        <dbReference type="EC" id="2.7.1.107"/>
    </reaction>
</comment>
<dbReference type="InterPro" id="IPR000829">
    <property type="entry name" value="DAGK"/>
</dbReference>
<comment type="caution">
    <text evidence="21">Lacks conserved residue(s) required for the propagation of feature annotation.</text>
</comment>
<keyword evidence="10 21" id="KW-0812">Transmembrane</keyword>
<name>A0ABT3Z4W7_9HYPH</name>
<keyword evidence="6" id="KW-1003">Cell membrane</keyword>
<dbReference type="RefSeq" id="WP_267652105.1">
    <property type="nucleotide sequence ID" value="NZ_JAOVZR010000001.1"/>
</dbReference>
<proteinExistence type="inferred from homology"/>
<keyword evidence="13 21" id="KW-0418">Kinase</keyword>
<keyword evidence="15" id="KW-0460">Magnesium</keyword>
<dbReference type="Pfam" id="PF01219">
    <property type="entry name" value="DAGK_prokar"/>
    <property type="match status" value="1"/>
</dbReference>
<evidence type="ECO:0000256" key="6">
    <source>
        <dbReference type="ARBA" id="ARBA00022475"/>
    </source>
</evidence>
<dbReference type="Proteomes" id="UP001073227">
    <property type="component" value="Unassembled WGS sequence"/>
</dbReference>
<keyword evidence="20 21" id="KW-1208">Phospholipid metabolism</keyword>
<comment type="subcellular location">
    <subcellularLocation>
        <location evidence="2 21">Cell inner membrane</location>
        <topology evidence="2 21">Multi-pass membrane protein</topology>
    </subcellularLocation>
</comment>
<feature type="transmembrane region" description="Helical" evidence="21">
    <location>
        <begin position="102"/>
        <end position="124"/>
    </location>
</feature>
<dbReference type="InterPro" id="IPR033718">
    <property type="entry name" value="DAGK_prok"/>
</dbReference>
<evidence type="ECO:0000313" key="23">
    <source>
        <dbReference type="Proteomes" id="UP001073227"/>
    </source>
</evidence>
<evidence type="ECO:0000256" key="11">
    <source>
        <dbReference type="ARBA" id="ARBA00022723"/>
    </source>
</evidence>
<keyword evidence="8 21" id="KW-0997">Cell inner membrane</keyword>
<comment type="similarity">
    <text evidence="3 21">Belongs to the bacterial diacylglycerol kinase family.</text>
</comment>
<evidence type="ECO:0000256" key="17">
    <source>
        <dbReference type="ARBA" id="ARBA00023098"/>
    </source>
</evidence>
<dbReference type="PANTHER" id="PTHR34299">
    <property type="entry name" value="DIACYLGLYCEROL KINASE"/>
    <property type="match status" value="1"/>
</dbReference>
<evidence type="ECO:0000256" key="4">
    <source>
        <dbReference type="ARBA" id="ARBA00012133"/>
    </source>
</evidence>
<evidence type="ECO:0000256" key="14">
    <source>
        <dbReference type="ARBA" id="ARBA00022840"/>
    </source>
</evidence>
<dbReference type="PANTHER" id="PTHR34299:SF1">
    <property type="entry name" value="DIACYLGLYCEROL KINASE"/>
    <property type="match status" value="1"/>
</dbReference>
<evidence type="ECO:0000256" key="20">
    <source>
        <dbReference type="ARBA" id="ARBA00023264"/>
    </source>
</evidence>
<feature type="transmembrane region" description="Helical" evidence="21">
    <location>
        <begin position="38"/>
        <end position="67"/>
    </location>
</feature>
<evidence type="ECO:0000256" key="1">
    <source>
        <dbReference type="ARBA" id="ARBA00001946"/>
    </source>
</evidence>
<dbReference type="EMBL" id="JAOVZR010000001">
    <property type="protein sequence ID" value="MCY0146434.1"/>
    <property type="molecule type" value="Genomic_DNA"/>
</dbReference>
<sequence>MSPRPDKETGLAHVFAAARYSLGGVRRLWGETAFHHETLAFCVIIGLFIFSGAPLWGHVGAALLYLLTVSIEALNTAVEDITDHVSPDYSDMARHAKDLGSFAVFCLLMANAIWLLFVLATQWLPVGN</sequence>
<gene>
    <name evidence="22" type="ORF">OEG84_01540</name>
</gene>
<keyword evidence="19" id="KW-0594">Phospholipid biosynthesis</keyword>
<keyword evidence="7" id="KW-0444">Lipid biosynthesis</keyword>
<keyword evidence="12 21" id="KW-0547">Nucleotide-binding</keyword>
<evidence type="ECO:0000256" key="13">
    <source>
        <dbReference type="ARBA" id="ARBA00022777"/>
    </source>
</evidence>
<evidence type="ECO:0000256" key="8">
    <source>
        <dbReference type="ARBA" id="ARBA00022519"/>
    </source>
</evidence>
<evidence type="ECO:0000256" key="16">
    <source>
        <dbReference type="ARBA" id="ARBA00022989"/>
    </source>
</evidence>
<evidence type="ECO:0000256" key="9">
    <source>
        <dbReference type="ARBA" id="ARBA00022679"/>
    </source>
</evidence>
<reference evidence="22" key="1">
    <citation type="submission" date="2022-10" db="EMBL/GenBank/DDBJ databases">
        <title>Hoeflea sp. G2-23, isolated from marine algae.</title>
        <authorList>
            <person name="Kristyanto S."/>
            <person name="Kim J.M."/>
            <person name="Jeon C.O."/>
        </authorList>
    </citation>
    <scope>NUCLEOTIDE SEQUENCE</scope>
    <source>
        <strain evidence="22">G2-23</strain>
    </source>
</reference>
<evidence type="ECO:0000256" key="12">
    <source>
        <dbReference type="ARBA" id="ARBA00022741"/>
    </source>
</evidence>
<dbReference type="GO" id="GO:0016301">
    <property type="term" value="F:kinase activity"/>
    <property type="evidence" value="ECO:0007669"/>
    <property type="project" value="UniProtKB-KW"/>
</dbReference>
<evidence type="ECO:0000313" key="22">
    <source>
        <dbReference type="EMBL" id="MCY0146434.1"/>
    </source>
</evidence>
<keyword evidence="18 21" id="KW-0472">Membrane</keyword>
<evidence type="ECO:0000256" key="10">
    <source>
        <dbReference type="ARBA" id="ARBA00022692"/>
    </source>
</evidence>
<keyword evidence="14 21" id="KW-0067">ATP-binding</keyword>
<comment type="caution">
    <text evidence="22">The sequence shown here is derived from an EMBL/GenBank/DDBJ whole genome shotgun (WGS) entry which is preliminary data.</text>
</comment>
<evidence type="ECO:0000256" key="7">
    <source>
        <dbReference type="ARBA" id="ARBA00022516"/>
    </source>
</evidence>
<keyword evidence="11" id="KW-0479">Metal-binding</keyword>
<accession>A0ABT3Z4W7</accession>
<keyword evidence="17 21" id="KW-0443">Lipid metabolism</keyword>
<comment type="function">
    <text evidence="21">Catalyzes the ATP-dependent phosphorylation of sn-l,2-diacylglycerol (DAG) to phosphatidic acid. Involved in the recycling of diacylglycerol produced as a by-product during membrane-derived oligosaccharide (MDO) biosynthesis.</text>
</comment>
<evidence type="ECO:0000256" key="18">
    <source>
        <dbReference type="ARBA" id="ARBA00023136"/>
    </source>
</evidence>